<evidence type="ECO:0000313" key="1">
    <source>
        <dbReference type="EMBL" id="KAF4634546.1"/>
    </source>
</evidence>
<dbReference type="EMBL" id="JAAMPI010000177">
    <property type="protein sequence ID" value="KAF4634546.1"/>
    <property type="molecule type" value="Genomic_DNA"/>
</dbReference>
<protein>
    <submittedName>
        <fullName evidence="1">Uncharacterized protein</fullName>
    </submittedName>
</protein>
<evidence type="ECO:0000313" key="2">
    <source>
        <dbReference type="Proteomes" id="UP000566819"/>
    </source>
</evidence>
<dbReference type="OrthoDB" id="6079484at2759"/>
<sequence>MGMSFLEKIQLYTKNKYLLVDRPSRLNSNMPTLKWIGSPRSFIDFTANGTKLVRCADTGSDLNLMPLRCAKRHSLEINTTESARTQVMLADESVITTVGQTRISSVSLPGFNNEESFKMSFHVLPNLASDIIFSEEFLEQVDVFHTCARIKDSSDP</sequence>
<comment type="caution">
    <text evidence="1">The sequence shown here is derived from an EMBL/GenBank/DDBJ whole genome shotgun (WGS) entry which is preliminary data.</text>
</comment>
<dbReference type="InterPro" id="IPR021109">
    <property type="entry name" value="Peptidase_aspartic_dom_sf"/>
</dbReference>
<name>A0A8H4RSC7_9HELO</name>
<keyword evidence="2" id="KW-1185">Reference proteome</keyword>
<dbReference type="AlphaFoldDB" id="A0A8H4RSC7"/>
<dbReference type="Gene3D" id="2.40.70.10">
    <property type="entry name" value="Acid Proteases"/>
    <property type="match status" value="1"/>
</dbReference>
<dbReference type="Proteomes" id="UP000566819">
    <property type="component" value="Unassembled WGS sequence"/>
</dbReference>
<gene>
    <name evidence="1" type="ORF">G7Y89_g3561</name>
</gene>
<reference evidence="1 2" key="1">
    <citation type="submission" date="2020-03" db="EMBL/GenBank/DDBJ databases">
        <title>Draft Genome Sequence of Cudoniella acicularis.</title>
        <authorList>
            <person name="Buettner E."/>
            <person name="Kellner H."/>
        </authorList>
    </citation>
    <scope>NUCLEOTIDE SEQUENCE [LARGE SCALE GENOMIC DNA]</scope>
    <source>
        <strain evidence="1 2">DSM 108380</strain>
    </source>
</reference>
<proteinExistence type="predicted"/>
<dbReference type="CDD" id="cd00303">
    <property type="entry name" value="retropepsin_like"/>
    <property type="match status" value="1"/>
</dbReference>
<organism evidence="1 2">
    <name type="scientific">Cudoniella acicularis</name>
    <dbReference type="NCBI Taxonomy" id="354080"/>
    <lineage>
        <taxon>Eukaryota</taxon>
        <taxon>Fungi</taxon>
        <taxon>Dikarya</taxon>
        <taxon>Ascomycota</taxon>
        <taxon>Pezizomycotina</taxon>
        <taxon>Leotiomycetes</taxon>
        <taxon>Helotiales</taxon>
        <taxon>Tricladiaceae</taxon>
        <taxon>Cudoniella</taxon>
    </lineage>
</organism>
<accession>A0A8H4RSC7</accession>